<proteinExistence type="inferred from homology"/>
<evidence type="ECO:0000256" key="2">
    <source>
        <dbReference type="ARBA" id="ARBA00005687"/>
    </source>
</evidence>
<sequence length="802" mass="89299">MASPNYGNREQHRAQVPVVMVSGYSWGLFRSTTFFSVIFATASSLRLQHYIARAISDYLTAETGVTIIFESAIVPKWKDSRISFKNVFISRRPTVPPPPRQIDRDGFPGSGYDISGHPAYHRVGDEEEDEAKPTVDTEIDVNYSMFDLNVDSIDVTLSLWRWLDGRGLIEDAVIKGVRGTLDRRSVYWDPDNPLDPISFRHVARPGDFELDSLQLEDVLITVYQPDGLRPHTASIFQADIKTFRQQWIFYDFLCAENIVGQFDNCLFSLHKPQSIGRTTEMDLKDGDWGRMSRIRIDGVNIDHLQRATTTEGPISWITSGKVDAVLDIKFPRDPADASQLNAILGEIADAISTSLANNPVLERIPAQRELAKPPLQAPEGEKQKRAGAGGDTSTPRVVIDIDLRFRDLKAAVPLFTRDLSYVNYALIRPIVGFMKYAFLLFSANRTLVPIRCRVVKDLADLMGLGPPLLAGLMDEISLQVYDAMAYHITQANMNRRLRTPIFNVAGVSKTWRAAALECSALWSCIRTEKPRHWRVLPLLLERSGSSPLDVHLDLFCNKYGNAPVDSTAEEPAAVVQMLLPHSTAMNMDSDTPLNFTAPHLHTASLDGACPRAWSRFLALVLVELYIAMKWTEFHEAKTLLTPGPGSRAIPRPHSKCKTRTCPCPRSSPCSTSSPPARPCTWSPSATTPGSDTWSAPTRPRSPSPPLLVFEVHGDQDVRLRDAAGRTRRFCVEEEDDPCYDTGCGRPALRRARHGPRFRETCDAGECPPLSIATLGVLVLKMSRFCRAVQRRGRATDAGHGSP</sequence>
<dbReference type="InterPro" id="IPR012571">
    <property type="entry name" value="Mdm31/Mdm32"/>
</dbReference>
<feature type="compositionally biased region" description="Low complexity" evidence="10">
    <location>
        <begin position="665"/>
        <end position="680"/>
    </location>
</feature>
<keyword evidence="4" id="KW-0999">Mitochondrion inner membrane</keyword>
<keyword evidence="7" id="KW-0496">Mitochondrion</keyword>
<evidence type="ECO:0000256" key="10">
    <source>
        <dbReference type="SAM" id="MobiDB-lite"/>
    </source>
</evidence>
<evidence type="ECO:0000256" key="9">
    <source>
        <dbReference type="ARBA" id="ARBA00025191"/>
    </source>
</evidence>
<comment type="subcellular location">
    <subcellularLocation>
        <location evidence="1">Mitochondrion inner membrane</location>
    </subcellularLocation>
</comment>
<feature type="region of interest" description="Disordered" evidence="10">
    <location>
        <begin position="369"/>
        <end position="392"/>
    </location>
</feature>
<dbReference type="GO" id="GO:0000001">
    <property type="term" value="P:mitochondrion inheritance"/>
    <property type="evidence" value="ECO:0007669"/>
    <property type="project" value="InterPro"/>
</dbReference>
<dbReference type="EMBL" id="JARJLG010000134">
    <property type="protein sequence ID" value="KAJ7739022.1"/>
    <property type="molecule type" value="Genomic_DNA"/>
</dbReference>
<evidence type="ECO:0000313" key="12">
    <source>
        <dbReference type="Proteomes" id="UP001215280"/>
    </source>
</evidence>
<dbReference type="GO" id="GO:0007005">
    <property type="term" value="P:mitochondrion organization"/>
    <property type="evidence" value="ECO:0007669"/>
    <property type="project" value="InterPro"/>
</dbReference>
<evidence type="ECO:0000256" key="3">
    <source>
        <dbReference type="ARBA" id="ARBA00022692"/>
    </source>
</evidence>
<feature type="compositionally biased region" description="Polar residues" evidence="10">
    <location>
        <begin position="681"/>
        <end position="695"/>
    </location>
</feature>
<reference evidence="11" key="1">
    <citation type="submission" date="2023-03" db="EMBL/GenBank/DDBJ databases">
        <title>Massive genome expansion in bonnet fungi (Mycena s.s.) driven by repeated elements and novel gene families across ecological guilds.</title>
        <authorList>
            <consortium name="Lawrence Berkeley National Laboratory"/>
            <person name="Harder C.B."/>
            <person name="Miyauchi S."/>
            <person name="Viragh M."/>
            <person name="Kuo A."/>
            <person name="Thoen E."/>
            <person name="Andreopoulos B."/>
            <person name="Lu D."/>
            <person name="Skrede I."/>
            <person name="Drula E."/>
            <person name="Henrissat B."/>
            <person name="Morin E."/>
            <person name="Kohler A."/>
            <person name="Barry K."/>
            <person name="LaButti K."/>
            <person name="Morin E."/>
            <person name="Salamov A."/>
            <person name="Lipzen A."/>
            <person name="Mereny Z."/>
            <person name="Hegedus B."/>
            <person name="Baldrian P."/>
            <person name="Stursova M."/>
            <person name="Weitz H."/>
            <person name="Taylor A."/>
            <person name="Grigoriev I.V."/>
            <person name="Nagy L.G."/>
            <person name="Martin F."/>
            <person name="Kauserud H."/>
        </authorList>
    </citation>
    <scope>NUCLEOTIDE SEQUENCE</scope>
    <source>
        <strain evidence="11">CBHHK188m</strain>
    </source>
</reference>
<comment type="similarity">
    <text evidence="2">Belongs to the MDM31/MDM32 family.</text>
</comment>
<keyword evidence="6" id="KW-1133">Transmembrane helix</keyword>
<evidence type="ECO:0000256" key="8">
    <source>
        <dbReference type="ARBA" id="ARBA00023136"/>
    </source>
</evidence>
<gene>
    <name evidence="11" type="ORF">DFH07DRAFT_778816</name>
</gene>
<evidence type="ECO:0000313" key="11">
    <source>
        <dbReference type="EMBL" id="KAJ7739022.1"/>
    </source>
</evidence>
<evidence type="ECO:0000256" key="1">
    <source>
        <dbReference type="ARBA" id="ARBA00004273"/>
    </source>
</evidence>
<keyword evidence="5" id="KW-0809">Transit peptide</keyword>
<evidence type="ECO:0000256" key="5">
    <source>
        <dbReference type="ARBA" id="ARBA00022946"/>
    </source>
</evidence>
<feature type="region of interest" description="Disordered" evidence="10">
    <location>
        <begin position="665"/>
        <end position="705"/>
    </location>
</feature>
<dbReference type="Pfam" id="PF08118">
    <property type="entry name" value="MDM31_MDM32"/>
    <property type="match status" value="1"/>
</dbReference>
<evidence type="ECO:0000256" key="4">
    <source>
        <dbReference type="ARBA" id="ARBA00022792"/>
    </source>
</evidence>
<dbReference type="Proteomes" id="UP001215280">
    <property type="component" value="Unassembled WGS sequence"/>
</dbReference>
<evidence type="ECO:0000256" key="7">
    <source>
        <dbReference type="ARBA" id="ARBA00023128"/>
    </source>
</evidence>
<dbReference type="AlphaFoldDB" id="A0AAD7MYV2"/>
<dbReference type="GO" id="GO:0005743">
    <property type="term" value="C:mitochondrial inner membrane"/>
    <property type="evidence" value="ECO:0007669"/>
    <property type="project" value="UniProtKB-SubCell"/>
</dbReference>
<keyword evidence="12" id="KW-1185">Reference proteome</keyword>
<name>A0AAD7MYV2_9AGAR</name>
<protein>
    <submittedName>
        <fullName evidence="11">Mitochondrial distribution and morphology proteins-domain-containing protein</fullName>
    </submittedName>
</protein>
<keyword evidence="3" id="KW-0812">Transmembrane</keyword>
<accession>A0AAD7MYV2</accession>
<comment type="function">
    <text evidence="9">Involved in the organization of the mitochondrial membranes and the global structure of the mitochondria. Also required for mitochondrial distribution and mobility as well as for the maintenance of mitochondrial DNA nucleoids structures.</text>
</comment>
<organism evidence="11 12">
    <name type="scientific">Mycena maculata</name>
    <dbReference type="NCBI Taxonomy" id="230809"/>
    <lineage>
        <taxon>Eukaryota</taxon>
        <taxon>Fungi</taxon>
        <taxon>Dikarya</taxon>
        <taxon>Basidiomycota</taxon>
        <taxon>Agaricomycotina</taxon>
        <taxon>Agaricomycetes</taxon>
        <taxon>Agaricomycetidae</taxon>
        <taxon>Agaricales</taxon>
        <taxon>Marasmiineae</taxon>
        <taxon>Mycenaceae</taxon>
        <taxon>Mycena</taxon>
    </lineage>
</organism>
<keyword evidence="8" id="KW-0472">Membrane</keyword>
<dbReference type="PANTHER" id="PTHR31068">
    <property type="entry name" value="MITOCHONDRIAL DISTRIBUTION AND MORPHOLOGY PROTEIN 31"/>
    <property type="match status" value="1"/>
</dbReference>
<comment type="caution">
    <text evidence="11">The sequence shown here is derived from an EMBL/GenBank/DDBJ whole genome shotgun (WGS) entry which is preliminary data.</text>
</comment>
<evidence type="ECO:0000256" key="6">
    <source>
        <dbReference type="ARBA" id="ARBA00022989"/>
    </source>
</evidence>
<dbReference type="PANTHER" id="PTHR31068:SF0">
    <property type="entry name" value="MITOCHONDRIAL DISTRIBUTION AND MORPHOLOGY PROTEIN 31"/>
    <property type="match status" value="1"/>
</dbReference>